<dbReference type="InterPro" id="IPR000923">
    <property type="entry name" value="BlueCu_1"/>
</dbReference>
<feature type="chain" id="PRO_5045149823" evidence="3">
    <location>
        <begin position="20"/>
        <end position="146"/>
    </location>
</feature>
<dbReference type="Pfam" id="PF00127">
    <property type="entry name" value="Copper-bind"/>
    <property type="match status" value="1"/>
</dbReference>
<feature type="signal peptide" evidence="3">
    <location>
        <begin position="1"/>
        <end position="19"/>
    </location>
</feature>
<proteinExistence type="predicted"/>
<reference evidence="5" key="2">
    <citation type="submission" date="2022-04" db="EMBL/GenBank/DDBJ databases">
        <title>Complete Genome Sequence of Flavobacterium sediminilitoris YSM-43, Isolated from a Tidal Sediment.</title>
        <authorList>
            <person name="Lee P.A."/>
        </authorList>
    </citation>
    <scope>NUCLEOTIDE SEQUENCE</scope>
    <source>
        <strain evidence="5">YSM-43</strain>
    </source>
</reference>
<dbReference type="PROSITE" id="PS51257">
    <property type="entry name" value="PROKAR_LIPOPROTEIN"/>
    <property type="match status" value="1"/>
</dbReference>
<evidence type="ECO:0000256" key="2">
    <source>
        <dbReference type="ARBA" id="ARBA00023008"/>
    </source>
</evidence>
<name>A0ABY4HPS0_9FLAO</name>
<feature type="domain" description="Blue (type 1) copper" evidence="4">
    <location>
        <begin position="58"/>
        <end position="133"/>
    </location>
</feature>
<sequence length="146" mass="16290">MKKCILAMSVFTVMLFASCNEKKQVEEVVVEETPAVEEVVMDETPVTEIIKLEEVKGAFTTTELNLKPGTYSFEVTNNGIDHEVAFVLAPNKEDIQESDFIADAMLTKTIKDGETASSKVPVTLEKGEYVYFCPLNNTPKYKLIVE</sequence>
<organism evidence="5 6">
    <name type="scientific">Flavobacterium sediminilitoris</name>
    <dbReference type="NCBI Taxonomy" id="2024526"/>
    <lineage>
        <taxon>Bacteria</taxon>
        <taxon>Pseudomonadati</taxon>
        <taxon>Bacteroidota</taxon>
        <taxon>Flavobacteriia</taxon>
        <taxon>Flavobacteriales</taxon>
        <taxon>Flavobacteriaceae</taxon>
        <taxon>Flavobacterium</taxon>
    </lineage>
</organism>
<accession>A0ABY4HPS0</accession>
<gene>
    <name evidence="5" type="ORF">LXD69_05085</name>
</gene>
<keyword evidence="2" id="KW-0186">Copper</keyword>
<keyword evidence="6" id="KW-1185">Reference proteome</keyword>
<dbReference type="Proteomes" id="UP000830454">
    <property type="component" value="Chromosome"/>
</dbReference>
<dbReference type="Gene3D" id="2.60.40.420">
    <property type="entry name" value="Cupredoxins - blue copper proteins"/>
    <property type="match status" value="1"/>
</dbReference>
<evidence type="ECO:0000313" key="5">
    <source>
        <dbReference type="EMBL" id="UOX34886.1"/>
    </source>
</evidence>
<protein>
    <submittedName>
        <fullName evidence="5">Plastocyanin/azurin family copper-binding protein</fullName>
    </submittedName>
</protein>
<evidence type="ECO:0000256" key="1">
    <source>
        <dbReference type="ARBA" id="ARBA00022723"/>
    </source>
</evidence>
<keyword evidence="1" id="KW-0479">Metal-binding</keyword>
<reference evidence="5" key="1">
    <citation type="submission" date="2021-12" db="EMBL/GenBank/DDBJ databases">
        <authorList>
            <person name="Cha I.-T."/>
            <person name="Lee K.-E."/>
            <person name="Park S.-J."/>
        </authorList>
    </citation>
    <scope>NUCLEOTIDE SEQUENCE</scope>
    <source>
        <strain evidence="5">YSM-43</strain>
    </source>
</reference>
<evidence type="ECO:0000256" key="3">
    <source>
        <dbReference type="SAM" id="SignalP"/>
    </source>
</evidence>
<keyword evidence="3" id="KW-0732">Signal</keyword>
<dbReference type="SUPFAM" id="SSF49503">
    <property type="entry name" value="Cupredoxins"/>
    <property type="match status" value="1"/>
</dbReference>
<dbReference type="InterPro" id="IPR008972">
    <property type="entry name" value="Cupredoxin"/>
</dbReference>
<evidence type="ECO:0000313" key="6">
    <source>
        <dbReference type="Proteomes" id="UP000830454"/>
    </source>
</evidence>
<dbReference type="EMBL" id="CP090145">
    <property type="protein sequence ID" value="UOX34886.1"/>
    <property type="molecule type" value="Genomic_DNA"/>
</dbReference>
<evidence type="ECO:0000259" key="4">
    <source>
        <dbReference type="Pfam" id="PF00127"/>
    </source>
</evidence>
<dbReference type="RefSeq" id="WP_246917965.1">
    <property type="nucleotide sequence ID" value="NZ_CP090145.1"/>
</dbReference>